<evidence type="ECO:0000256" key="1">
    <source>
        <dbReference type="ARBA" id="ARBA00023015"/>
    </source>
</evidence>
<dbReference type="PANTHER" id="PTHR30055:SF234">
    <property type="entry name" value="HTH-TYPE TRANSCRIPTIONAL REGULATOR BETI"/>
    <property type="match status" value="1"/>
</dbReference>
<dbReference type="SUPFAM" id="SSF46689">
    <property type="entry name" value="Homeodomain-like"/>
    <property type="match status" value="1"/>
</dbReference>
<dbReference type="PROSITE" id="PS50977">
    <property type="entry name" value="HTH_TETR_2"/>
    <property type="match status" value="1"/>
</dbReference>
<proteinExistence type="predicted"/>
<name>A0A7H0H2E2_9ACTN</name>
<evidence type="ECO:0000259" key="6">
    <source>
        <dbReference type="PROSITE" id="PS50977"/>
    </source>
</evidence>
<dbReference type="EMBL" id="CP060789">
    <property type="protein sequence ID" value="QNP54708.1"/>
    <property type="molecule type" value="Genomic_DNA"/>
</dbReference>
<dbReference type="InterPro" id="IPR050109">
    <property type="entry name" value="HTH-type_TetR-like_transc_reg"/>
</dbReference>
<feature type="DNA-binding region" description="H-T-H motif" evidence="4">
    <location>
        <begin position="47"/>
        <end position="66"/>
    </location>
</feature>
<evidence type="ECO:0000256" key="5">
    <source>
        <dbReference type="SAM" id="MobiDB-lite"/>
    </source>
</evidence>
<reference evidence="7 8" key="1">
    <citation type="submission" date="2020-08" db="EMBL/GenBank/DDBJ databases">
        <title>Genome sequence of Tessaracoccus defluvii JCM 17540T.</title>
        <authorList>
            <person name="Hyun D.-W."/>
            <person name="Bae J.-W."/>
        </authorList>
    </citation>
    <scope>NUCLEOTIDE SEQUENCE [LARGE SCALE GENOMIC DNA]</scope>
    <source>
        <strain evidence="7 8">JCM 17540</strain>
    </source>
</reference>
<feature type="domain" description="HTH tetR-type" evidence="6">
    <location>
        <begin position="24"/>
        <end position="84"/>
    </location>
</feature>
<evidence type="ECO:0000313" key="8">
    <source>
        <dbReference type="Proteomes" id="UP000516117"/>
    </source>
</evidence>
<dbReference type="KEGG" id="tdf:H9L22_10365"/>
<dbReference type="Gene3D" id="1.10.357.10">
    <property type="entry name" value="Tetracycline Repressor, domain 2"/>
    <property type="match status" value="1"/>
</dbReference>
<keyword evidence="1" id="KW-0805">Transcription regulation</keyword>
<dbReference type="SUPFAM" id="SSF48498">
    <property type="entry name" value="Tetracyclin repressor-like, C-terminal domain"/>
    <property type="match status" value="1"/>
</dbReference>
<feature type="region of interest" description="Disordered" evidence="5">
    <location>
        <begin position="1"/>
        <end position="21"/>
    </location>
</feature>
<dbReference type="InterPro" id="IPR001647">
    <property type="entry name" value="HTH_TetR"/>
</dbReference>
<dbReference type="InterPro" id="IPR009057">
    <property type="entry name" value="Homeodomain-like_sf"/>
</dbReference>
<dbReference type="Proteomes" id="UP000516117">
    <property type="component" value="Chromosome"/>
</dbReference>
<dbReference type="Pfam" id="PF00440">
    <property type="entry name" value="TetR_N"/>
    <property type="match status" value="1"/>
</dbReference>
<dbReference type="PANTHER" id="PTHR30055">
    <property type="entry name" value="HTH-TYPE TRANSCRIPTIONAL REGULATOR RUTR"/>
    <property type="match status" value="1"/>
</dbReference>
<dbReference type="AlphaFoldDB" id="A0A7H0H2E2"/>
<dbReference type="GO" id="GO:0003700">
    <property type="term" value="F:DNA-binding transcription factor activity"/>
    <property type="evidence" value="ECO:0007669"/>
    <property type="project" value="TreeGrafter"/>
</dbReference>
<protein>
    <submittedName>
        <fullName evidence="7">TetR/AcrR family transcriptional regulator</fullName>
    </submittedName>
</protein>
<sequence>MMPFAPVVAADEEQGPRGRYKKTARTRERILDAALEVFGENGFESGSLRQVAERAGISQAGLLHHYPSKVALLSAVIERRDERASVTSLAHSPGAHQIRGVLDFARASAELPFEIDLFAVLSAEATRPDHPANAYMRRRYAWVSDVFERTFEAMAAAGQLRDGVDPMVSVSQFIALWDGLQIQWLLRVGDVNIADRLELFMNQLLVRPLAELLAESPDAPATVAVVDGAIDS</sequence>
<gene>
    <name evidence="7" type="ORF">H9L22_10365</name>
</gene>
<evidence type="ECO:0000256" key="4">
    <source>
        <dbReference type="PROSITE-ProRule" id="PRU00335"/>
    </source>
</evidence>
<dbReference type="InterPro" id="IPR036271">
    <property type="entry name" value="Tet_transcr_reg_TetR-rel_C_sf"/>
</dbReference>
<accession>A0A7H0H2E2</accession>
<keyword evidence="2 4" id="KW-0238">DNA-binding</keyword>
<evidence type="ECO:0000256" key="3">
    <source>
        <dbReference type="ARBA" id="ARBA00023163"/>
    </source>
</evidence>
<keyword evidence="8" id="KW-1185">Reference proteome</keyword>
<evidence type="ECO:0000313" key="7">
    <source>
        <dbReference type="EMBL" id="QNP54708.1"/>
    </source>
</evidence>
<dbReference type="RefSeq" id="WP_187719846.1">
    <property type="nucleotide sequence ID" value="NZ_BAABBL010000008.1"/>
</dbReference>
<dbReference type="PRINTS" id="PR00455">
    <property type="entry name" value="HTHTETR"/>
</dbReference>
<organism evidence="7 8">
    <name type="scientific">Tessaracoccus defluvii</name>
    <dbReference type="NCBI Taxonomy" id="1285901"/>
    <lineage>
        <taxon>Bacteria</taxon>
        <taxon>Bacillati</taxon>
        <taxon>Actinomycetota</taxon>
        <taxon>Actinomycetes</taxon>
        <taxon>Propionibacteriales</taxon>
        <taxon>Propionibacteriaceae</taxon>
        <taxon>Tessaracoccus</taxon>
    </lineage>
</organism>
<keyword evidence="3" id="KW-0804">Transcription</keyword>
<dbReference type="GO" id="GO:0000976">
    <property type="term" value="F:transcription cis-regulatory region binding"/>
    <property type="evidence" value="ECO:0007669"/>
    <property type="project" value="TreeGrafter"/>
</dbReference>
<evidence type="ECO:0000256" key="2">
    <source>
        <dbReference type="ARBA" id="ARBA00023125"/>
    </source>
</evidence>